<proteinExistence type="predicted"/>
<protein>
    <recommendedName>
        <fullName evidence="3">DUF3221 domain-containing protein</fullName>
    </recommendedName>
</protein>
<gene>
    <name evidence="1" type="ORF">CLV38_10478</name>
</gene>
<dbReference type="AlphaFoldDB" id="A0A2T0W9T9"/>
<comment type="caution">
    <text evidence="1">The sequence shown here is derived from an EMBL/GenBank/DDBJ whole genome shotgun (WGS) entry which is preliminary data.</text>
</comment>
<dbReference type="OrthoDB" id="2735868at2"/>
<keyword evidence="2" id="KW-1185">Reference proteome</keyword>
<sequence>MVNRFMTLVAVSLFLTGCFEQDQTDEFTGIVIEVQVTNHLIVEPHEGEPIRSSGTEVSISAPADQNFEIGDEVRVTHEGPVMESHPLQVHLISIELVD</sequence>
<reference evidence="1 2" key="1">
    <citation type="submission" date="2018-03" db="EMBL/GenBank/DDBJ databases">
        <title>Genomic Encyclopedia of Archaeal and Bacterial Type Strains, Phase II (KMG-II): from individual species to whole genera.</title>
        <authorList>
            <person name="Goeker M."/>
        </authorList>
    </citation>
    <scope>NUCLEOTIDE SEQUENCE [LARGE SCALE GENOMIC DNA]</scope>
    <source>
        <strain evidence="1 2">DSM 13175</strain>
    </source>
</reference>
<evidence type="ECO:0000313" key="2">
    <source>
        <dbReference type="Proteomes" id="UP000238205"/>
    </source>
</evidence>
<dbReference type="Proteomes" id="UP000238205">
    <property type="component" value="Unassembled WGS sequence"/>
</dbReference>
<name>A0A2T0W9T9_9LACT</name>
<dbReference type="PROSITE" id="PS51257">
    <property type="entry name" value="PROKAR_LIPOPROTEIN"/>
    <property type="match status" value="1"/>
</dbReference>
<evidence type="ECO:0008006" key="3">
    <source>
        <dbReference type="Google" id="ProtNLM"/>
    </source>
</evidence>
<evidence type="ECO:0000313" key="1">
    <source>
        <dbReference type="EMBL" id="PRY83472.1"/>
    </source>
</evidence>
<accession>A0A2T0W9T9</accession>
<dbReference type="EMBL" id="PVTO01000004">
    <property type="protein sequence ID" value="PRY83472.1"/>
    <property type="molecule type" value="Genomic_DNA"/>
</dbReference>
<dbReference type="Pfam" id="PF11518">
    <property type="entry name" value="DUF3221"/>
    <property type="match status" value="1"/>
</dbReference>
<dbReference type="InterPro" id="IPR021598">
    <property type="entry name" value="DUF3221"/>
</dbReference>
<dbReference type="RefSeq" id="WP_106191423.1">
    <property type="nucleotide sequence ID" value="NZ_PVTO01000004.1"/>
</dbReference>
<organism evidence="1 2">
    <name type="scientific">Alkalibacterium olivapovliticus</name>
    <dbReference type="NCBI Taxonomy" id="99907"/>
    <lineage>
        <taxon>Bacteria</taxon>
        <taxon>Bacillati</taxon>
        <taxon>Bacillota</taxon>
        <taxon>Bacilli</taxon>
        <taxon>Lactobacillales</taxon>
        <taxon>Carnobacteriaceae</taxon>
        <taxon>Alkalibacterium</taxon>
    </lineage>
</organism>